<name>A0A7W7RJA7_9ACTN</name>
<sequence>MTQLEPSAAGNLSPLEPADPQFIPPFRIRGRLGAGGMGVVYGATDPAGAWVALKVIRAECADDADFRARFAREVELMQRVRARCIAPVLAFDTQSAQPWYATTYVPGPTLAQRVKERGALAPEQARVVAAGMAEAIAAIHAAGVVHRDLKPANVMLAPDGPKVLDFGIARAVGETALTRTGGLVGSPGWMSPERFRGEAGPDADIFSWGALVAYSATGRPPFGSGEVANLIYRVLHEEPDLDGLPGSLAGPVAKALSKDPAQRPSAVDLLYRITSPDAAVESDEDATTIVDGFIDQYWRPPTPPPGPGTSGPPDPVPPPPASPAPAPPNGAAPARPARRRGRLLALGAGAAALALAAGIGGMYVLRDTGDSDGAPVDPSTSLVEYSTLAGEMSGAGSTFLGPAMEGWTASYADSRQPDLVIDYSAVGTGAGVEEFIQGEADFHSGELADGSSVDPEAADAHGCPTVQIPVLAGGVVVTLNDPELDGLALDAEALAGIFDGEITTYNDPALVALNPDRELPDTAIVPVRHAETATTAHVFSAYLAEESASWGADRFGSEADWNSAAVEAQGDEGVVAAVEEQPGGLGFVNQYAVVEDGYAAVAEELPQAAVVNADGTEVYPTLEATTEATAQLDFPVGGDLALGEIGGDGYPIIRINRVLASECGYDDDTAAALRDFWTWATQTDAAAELAEGRGYSPLAPTLHEGILERIDRINIGGA</sequence>
<evidence type="ECO:0000256" key="2">
    <source>
        <dbReference type="ARBA" id="ARBA00022741"/>
    </source>
</evidence>
<evidence type="ECO:0000259" key="7">
    <source>
        <dbReference type="PROSITE" id="PS50011"/>
    </source>
</evidence>
<dbReference type="PANTHER" id="PTHR42996:SF1">
    <property type="entry name" value="PHOSPHATE-BINDING PROTEIN PSTS"/>
    <property type="match status" value="1"/>
</dbReference>
<dbReference type="InterPro" id="IPR011009">
    <property type="entry name" value="Kinase-like_dom_sf"/>
</dbReference>
<dbReference type="SUPFAM" id="SSF56112">
    <property type="entry name" value="Protein kinase-like (PK-like)"/>
    <property type="match status" value="1"/>
</dbReference>
<dbReference type="InterPro" id="IPR017441">
    <property type="entry name" value="Protein_kinase_ATP_BS"/>
</dbReference>
<dbReference type="Pfam" id="PF12849">
    <property type="entry name" value="PBP_like_2"/>
    <property type="match status" value="1"/>
</dbReference>
<evidence type="ECO:0000256" key="1">
    <source>
        <dbReference type="ARBA" id="ARBA00008725"/>
    </source>
</evidence>
<evidence type="ECO:0000256" key="5">
    <source>
        <dbReference type="SAM" id="MobiDB-lite"/>
    </source>
</evidence>
<feature type="region of interest" description="Disordered" evidence="5">
    <location>
        <begin position="295"/>
        <end position="337"/>
    </location>
</feature>
<dbReference type="PROSITE" id="PS00107">
    <property type="entry name" value="PROTEIN_KINASE_ATP"/>
    <property type="match status" value="1"/>
</dbReference>
<feature type="domain" description="Protein kinase" evidence="7">
    <location>
        <begin position="26"/>
        <end position="280"/>
    </location>
</feature>
<dbReference type="InterPro" id="IPR000719">
    <property type="entry name" value="Prot_kinase_dom"/>
</dbReference>
<dbReference type="SMART" id="SM00220">
    <property type="entry name" value="S_TKc"/>
    <property type="match status" value="1"/>
</dbReference>
<evidence type="ECO:0000256" key="6">
    <source>
        <dbReference type="SAM" id="Phobius"/>
    </source>
</evidence>
<keyword evidence="9" id="KW-1185">Reference proteome</keyword>
<dbReference type="Pfam" id="PF00069">
    <property type="entry name" value="Pkinase"/>
    <property type="match status" value="1"/>
</dbReference>
<dbReference type="EMBL" id="JACHJT010000001">
    <property type="protein sequence ID" value="MBB4932618.1"/>
    <property type="molecule type" value="Genomic_DNA"/>
</dbReference>
<dbReference type="RefSeq" id="WP_184580173.1">
    <property type="nucleotide sequence ID" value="NZ_JACHJT010000001.1"/>
</dbReference>
<comment type="similarity">
    <text evidence="1">Belongs to the PstS family.</text>
</comment>
<dbReference type="Gene3D" id="3.40.190.10">
    <property type="entry name" value="Periplasmic binding protein-like II"/>
    <property type="match status" value="2"/>
</dbReference>
<dbReference type="SUPFAM" id="SSF53850">
    <property type="entry name" value="Periplasmic binding protein-like II"/>
    <property type="match status" value="1"/>
</dbReference>
<dbReference type="Gene3D" id="1.10.510.10">
    <property type="entry name" value="Transferase(Phosphotransferase) domain 1"/>
    <property type="match status" value="1"/>
</dbReference>
<organism evidence="8 9">
    <name type="scientific">Lipingzhangella halophila</name>
    <dbReference type="NCBI Taxonomy" id="1783352"/>
    <lineage>
        <taxon>Bacteria</taxon>
        <taxon>Bacillati</taxon>
        <taxon>Actinomycetota</taxon>
        <taxon>Actinomycetes</taxon>
        <taxon>Streptosporangiales</taxon>
        <taxon>Nocardiopsidaceae</taxon>
        <taxon>Lipingzhangella</taxon>
    </lineage>
</organism>
<dbReference type="InterPro" id="IPR008271">
    <property type="entry name" value="Ser/Thr_kinase_AS"/>
</dbReference>
<reference evidence="8 9" key="1">
    <citation type="submission" date="2020-08" db="EMBL/GenBank/DDBJ databases">
        <title>Sequencing the genomes of 1000 actinobacteria strains.</title>
        <authorList>
            <person name="Klenk H.-P."/>
        </authorList>
    </citation>
    <scope>NUCLEOTIDE SEQUENCE [LARGE SCALE GENOMIC DNA]</scope>
    <source>
        <strain evidence="8 9">DSM 102030</strain>
    </source>
</reference>
<keyword evidence="6" id="KW-0472">Membrane</keyword>
<evidence type="ECO:0000256" key="3">
    <source>
        <dbReference type="ARBA" id="ARBA00022840"/>
    </source>
</evidence>
<dbReference type="CDD" id="cd13565">
    <property type="entry name" value="PBP2_PstS"/>
    <property type="match status" value="1"/>
</dbReference>
<dbReference type="InterPro" id="IPR050962">
    <property type="entry name" value="Phosphate-bind_PstS"/>
</dbReference>
<comment type="caution">
    <text evidence="8">The sequence shown here is derived from an EMBL/GenBank/DDBJ whole genome shotgun (WGS) entry which is preliminary data.</text>
</comment>
<evidence type="ECO:0000256" key="4">
    <source>
        <dbReference type="PROSITE-ProRule" id="PRU10141"/>
    </source>
</evidence>
<dbReference type="PROSITE" id="PS00108">
    <property type="entry name" value="PROTEIN_KINASE_ST"/>
    <property type="match status" value="1"/>
</dbReference>
<dbReference type="GO" id="GO:0005524">
    <property type="term" value="F:ATP binding"/>
    <property type="evidence" value="ECO:0007669"/>
    <property type="project" value="UniProtKB-UniRule"/>
</dbReference>
<dbReference type="PANTHER" id="PTHR42996">
    <property type="entry name" value="PHOSPHATE-BINDING PROTEIN PSTS"/>
    <property type="match status" value="1"/>
</dbReference>
<keyword evidence="6" id="KW-0812">Transmembrane</keyword>
<dbReference type="InterPro" id="IPR024370">
    <property type="entry name" value="PBP_domain"/>
</dbReference>
<dbReference type="CDD" id="cd14014">
    <property type="entry name" value="STKc_PknB_like"/>
    <property type="match status" value="1"/>
</dbReference>
<feature type="transmembrane region" description="Helical" evidence="6">
    <location>
        <begin position="343"/>
        <end position="365"/>
    </location>
</feature>
<keyword evidence="6" id="KW-1133">Transmembrane helix</keyword>
<gene>
    <name evidence="8" type="ORF">F4561_003438</name>
</gene>
<evidence type="ECO:0000313" key="9">
    <source>
        <dbReference type="Proteomes" id="UP000523007"/>
    </source>
</evidence>
<dbReference type="Gene3D" id="3.30.200.20">
    <property type="entry name" value="Phosphorylase Kinase, domain 1"/>
    <property type="match status" value="1"/>
</dbReference>
<dbReference type="GO" id="GO:0004672">
    <property type="term" value="F:protein kinase activity"/>
    <property type="evidence" value="ECO:0007669"/>
    <property type="project" value="InterPro"/>
</dbReference>
<feature type="binding site" evidence="4">
    <location>
        <position position="54"/>
    </location>
    <ligand>
        <name>ATP</name>
        <dbReference type="ChEBI" id="CHEBI:30616"/>
    </ligand>
</feature>
<dbReference type="AlphaFoldDB" id="A0A7W7RJA7"/>
<evidence type="ECO:0000313" key="8">
    <source>
        <dbReference type="EMBL" id="MBB4932618.1"/>
    </source>
</evidence>
<proteinExistence type="inferred from homology"/>
<dbReference type="PROSITE" id="PS50011">
    <property type="entry name" value="PROTEIN_KINASE_DOM"/>
    <property type="match status" value="1"/>
</dbReference>
<feature type="compositionally biased region" description="Pro residues" evidence="5">
    <location>
        <begin position="300"/>
        <end position="330"/>
    </location>
</feature>
<protein>
    <submittedName>
        <fullName evidence="8">Phosphate ABC transporter phosphate-binding protein</fullName>
    </submittedName>
</protein>
<keyword evidence="3 4" id="KW-0067">ATP-binding</keyword>
<dbReference type="Proteomes" id="UP000523007">
    <property type="component" value="Unassembled WGS sequence"/>
</dbReference>
<keyword evidence="2 4" id="KW-0547">Nucleotide-binding</keyword>
<accession>A0A7W7RJA7</accession>